<dbReference type="OrthoDB" id="10487087at2759"/>
<keyword evidence="3" id="KW-1185">Reference proteome</keyword>
<gene>
    <name evidence="2" type="primary">107366685</name>
</gene>
<dbReference type="EMBL" id="CAEY01000425">
    <property type="status" value="NOT_ANNOTATED_CDS"/>
    <property type="molecule type" value="Genomic_DNA"/>
</dbReference>
<sequence length="264" mass="31412">MLISIIRSQLCIESCIHKSYRTDIKKFIYTGQRYLHQKSPLDNDRSIERTRPENQTYSSQWKGFWYPSTAKLYKFDNIKPDEWTLVYRLKWSTKLLYSIVYMQFALLTSLIVVLHKVFIKKEKIHKAPVEDEDYFRIILVGISLMICGLAFLIIRSFSKVVLRGYYSQKYQRFLFIRPTLMQPWQIRKVICAPGLLEPIPESSSMLIEPNFKIKDTKILLFENNFFYPTYFNVLSGFTGSHSIENIRFDPDSLFWQSMKKSSRD</sequence>
<dbReference type="OMA" id="QRFLFIR"/>
<proteinExistence type="predicted"/>
<keyword evidence="1" id="KW-0472">Membrane</keyword>
<keyword evidence="1" id="KW-1133">Transmembrane helix</keyword>
<accession>T1KSF8</accession>
<evidence type="ECO:0000313" key="3">
    <source>
        <dbReference type="Proteomes" id="UP000015104"/>
    </source>
</evidence>
<protein>
    <submittedName>
        <fullName evidence="2">Uncharacterized protein</fullName>
    </submittedName>
</protein>
<organism evidence="2 3">
    <name type="scientific">Tetranychus urticae</name>
    <name type="common">Two-spotted spider mite</name>
    <dbReference type="NCBI Taxonomy" id="32264"/>
    <lineage>
        <taxon>Eukaryota</taxon>
        <taxon>Metazoa</taxon>
        <taxon>Ecdysozoa</taxon>
        <taxon>Arthropoda</taxon>
        <taxon>Chelicerata</taxon>
        <taxon>Arachnida</taxon>
        <taxon>Acari</taxon>
        <taxon>Acariformes</taxon>
        <taxon>Trombidiformes</taxon>
        <taxon>Prostigmata</taxon>
        <taxon>Eleutherengona</taxon>
        <taxon>Raphignathae</taxon>
        <taxon>Tetranychoidea</taxon>
        <taxon>Tetranychidae</taxon>
        <taxon>Tetranychus</taxon>
    </lineage>
</organism>
<reference evidence="2" key="2">
    <citation type="submission" date="2015-06" db="UniProtKB">
        <authorList>
            <consortium name="EnsemblMetazoa"/>
        </authorList>
    </citation>
    <scope>IDENTIFICATION</scope>
</reference>
<feature type="transmembrane region" description="Helical" evidence="1">
    <location>
        <begin position="95"/>
        <end position="114"/>
    </location>
</feature>
<evidence type="ECO:0000313" key="2">
    <source>
        <dbReference type="EnsemblMetazoa" id="tetur19g02990.1"/>
    </source>
</evidence>
<reference evidence="3" key="1">
    <citation type="submission" date="2011-08" db="EMBL/GenBank/DDBJ databases">
        <authorList>
            <person name="Rombauts S."/>
        </authorList>
    </citation>
    <scope>NUCLEOTIDE SEQUENCE</scope>
    <source>
        <strain evidence="3">London</strain>
    </source>
</reference>
<keyword evidence="1" id="KW-0812">Transmembrane</keyword>
<dbReference type="KEGG" id="tut:107366685"/>
<dbReference type="EnsemblMetazoa" id="tetur19g02990.1">
    <property type="protein sequence ID" value="tetur19g02990.1"/>
    <property type="gene ID" value="tetur19g02990"/>
</dbReference>
<dbReference type="HOGENOM" id="CLU_1054962_0_0_1"/>
<dbReference type="Proteomes" id="UP000015104">
    <property type="component" value="Unassembled WGS sequence"/>
</dbReference>
<name>T1KSF8_TETUR</name>
<evidence type="ECO:0000256" key="1">
    <source>
        <dbReference type="SAM" id="Phobius"/>
    </source>
</evidence>
<dbReference type="AlphaFoldDB" id="T1KSF8"/>
<feature type="transmembrane region" description="Helical" evidence="1">
    <location>
        <begin position="134"/>
        <end position="154"/>
    </location>
</feature>